<dbReference type="AlphaFoldDB" id="A0A1Z4BM67"/>
<proteinExistence type="predicted"/>
<protein>
    <submittedName>
        <fullName evidence="2">Uncharacterized protein</fullName>
    </submittedName>
</protein>
<sequence length="66" mass="7378">MKPFLRKDVKSLLFVLATIGFFVEIAFLCFANLNGRDVLSNSLTALVCLLSAISIGFVLQKERQQE</sequence>
<gene>
    <name evidence="2" type="ORF">CBG49_04335</name>
</gene>
<feature type="transmembrane region" description="Helical" evidence="1">
    <location>
        <begin position="12"/>
        <end position="33"/>
    </location>
</feature>
<keyword evidence="1" id="KW-1133">Transmembrane helix</keyword>
<keyword evidence="3" id="KW-1185">Reference proteome</keyword>
<organism evidence="2 3">
    <name type="scientific">Capnocytophaga endodontalis</name>
    <dbReference type="NCBI Taxonomy" id="2708117"/>
    <lineage>
        <taxon>Bacteria</taxon>
        <taxon>Pseudomonadati</taxon>
        <taxon>Bacteroidota</taxon>
        <taxon>Flavobacteriia</taxon>
        <taxon>Flavobacteriales</taxon>
        <taxon>Flavobacteriaceae</taxon>
        <taxon>Capnocytophaga</taxon>
    </lineage>
</organism>
<dbReference type="RefSeq" id="WP_088593528.1">
    <property type="nucleotide sequence ID" value="NZ_CP022022.1"/>
</dbReference>
<feature type="transmembrane region" description="Helical" evidence="1">
    <location>
        <begin position="39"/>
        <end position="59"/>
    </location>
</feature>
<evidence type="ECO:0000256" key="1">
    <source>
        <dbReference type="SAM" id="Phobius"/>
    </source>
</evidence>
<keyword evidence="1" id="KW-0472">Membrane</keyword>
<evidence type="ECO:0000313" key="2">
    <source>
        <dbReference type="EMBL" id="ASF42367.1"/>
    </source>
</evidence>
<keyword evidence="1" id="KW-0812">Transmembrane</keyword>
<reference evidence="3" key="1">
    <citation type="submission" date="2017-06" db="EMBL/GenBank/DDBJ databases">
        <title>Complete genome sequence of Capnocytophaga sp. KCOM 1579 (=ChDC OS43) isolated from a human refractory periapical abscess lesion.</title>
        <authorList>
            <person name="Kook J.-K."/>
            <person name="Park S.-N."/>
            <person name="Lim Y.K."/>
            <person name="Roh H."/>
        </authorList>
    </citation>
    <scope>NUCLEOTIDE SEQUENCE [LARGE SCALE GENOMIC DNA]</scope>
    <source>
        <strain evidence="3">ChDC OS43</strain>
    </source>
</reference>
<dbReference type="Proteomes" id="UP000197007">
    <property type="component" value="Chromosome"/>
</dbReference>
<accession>A0A1Z4BM67</accession>
<evidence type="ECO:0000313" key="3">
    <source>
        <dbReference type="Proteomes" id="UP000197007"/>
    </source>
</evidence>
<dbReference type="EMBL" id="CP022022">
    <property type="protein sequence ID" value="ASF42367.1"/>
    <property type="molecule type" value="Genomic_DNA"/>
</dbReference>
<name>A0A1Z4BM67_9FLAO</name>
<dbReference type="KEGG" id="capn:CBG49_04335"/>